<dbReference type="PROSITE" id="PS01124">
    <property type="entry name" value="HTH_ARAC_FAMILY_2"/>
    <property type="match status" value="1"/>
</dbReference>
<dbReference type="PANTHER" id="PTHR43280:SF34">
    <property type="entry name" value="ARAC-FAMILY TRANSCRIPTIONAL REGULATOR"/>
    <property type="match status" value="1"/>
</dbReference>
<accession>A0A495J9P4</accession>
<dbReference type="AlphaFoldDB" id="A0A495J9P4"/>
<dbReference type="EMBL" id="RBKU01000001">
    <property type="protein sequence ID" value="RKR85102.1"/>
    <property type="molecule type" value="Genomic_DNA"/>
</dbReference>
<dbReference type="SMART" id="SM00342">
    <property type="entry name" value="HTH_ARAC"/>
    <property type="match status" value="1"/>
</dbReference>
<evidence type="ECO:0000256" key="1">
    <source>
        <dbReference type="ARBA" id="ARBA00023015"/>
    </source>
</evidence>
<evidence type="ECO:0000256" key="2">
    <source>
        <dbReference type="ARBA" id="ARBA00023125"/>
    </source>
</evidence>
<evidence type="ECO:0000256" key="3">
    <source>
        <dbReference type="ARBA" id="ARBA00023163"/>
    </source>
</evidence>
<dbReference type="GO" id="GO:0003700">
    <property type="term" value="F:DNA-binding transcription factor activity"/>
    <property type="evidence" value="ECO:0007669"/>
    <property type="project" value="InterPro"/>
</dbReference>
<proteinExistence type="predicted"/>
<organism evidence="5 6">
    <name type="scientific">Mucilaginibacter gracilis</name>
    <dbReference type="NCBI Taxonomy" id="423350"/>
    <lineage>
        <taxon>Bacteria</taxon>
        <taxon>Pseudomonadati</taxon>
        <taxon>Bacteroidota</taxon>
        <taxon>Sphingobacteriia</taxon>
        <taxon>Sphingobacteriales</taxon>
        <taxon>Sphingobacteriaceae</taxon>
        <taxon>Mucilaginibacter</taxon>
    </lineage>
</organism>
<dbReference type="Proteomes" id="UP000268007">
    <property type="component" value="Unassembled WGS sequence"/>
</dbReference>
<dbReference type="OrthoDB" id="1007602at2"/>
<evidence type="ECO:0000313" key="6">
    <source>
        <dbReference type="Proteomes" id="UP000268007"/>
    </source>
</evidence>
<dbReference type="PROSITE" id="PS00041">
    <property type="entry name" value="HTH_ARAC_FAMILY_1"/>
    <property type="match status" value="1"/>
</dbReference>
<keyword evidence="6" id="KW-1185">Reference proteome</keyword>
<keyword evidence="1" id="KW-0805">Transcription regulation</keyword>
<keyword evidence="2" id="KW-0238">DNA-binding</keyword>
<evidence type="ECO:0000259" key="4">
    <source>
        <dbReference type="PROSITE" id="PS01124"/>
    </source>
</evidence>
<dbReference type="SUPFAM" id="SSF46689">
    <property type="entry name" value="Homeodomain-like"/>
    <property type="match status" value="2"/>
</dbReference>
<dbReference type="Pfam" id="PF12833">
    <property type="entry name" value="HTH_18"/>
    <property type="match status" value="1"/>
</dbReference>
<dbReference type="InterPro" id="IPR018062">
    <property type="entry name" value="HTH_AraC-typ_CS"/>
</dbReference>
<reference evidence="5 6" key="1">
    <citation type="submission" date="2018-10" db="EMBL/GenBank/DDBJ databases">
        <title>Genomic Encyclopedia of Archaeal and Bacterial Type Strains, Phase II (KMG-II): from individual species to whole genera.</title>
        <authorList>
            <person name="Goeker M."/>
        </authorList>
    </citation>
    <scope>NUCLEOTIDE SEQUENCE [LARGE SCALE GENOMIC DNA]</scope>
    <source>
        <strain evidence="5 6">DSM 18602</strain>
    </source>
</reference>
<dbReference type="Gene3D" id="1.10.10.60">
    <property type="entry name" value="Homeodomain-like"/>
    <property type="match status" value="2"/>
</dbReference>
<sequence length="293" mass="34458">MIKRVLRHTFSMLNVDHVRLGEKWNYQNVISPYYRIYYIDEGAGEISDVETVLQLEPGYLYIIPSFTLCNLCCLSHMSQYFIQFFEESPDGISLFAGNRSVMKVKATEVDVKNFARLLDINPGRGINRSDNPKIYEKDIFYKEYQELNNRQSMATFLETQGIILQLISRFFTGAIFKHHEPGHIPVKIMEAISYISLNLKDELSVKMLAERANQHTDYFSRLFQQYTGERPINYIHEKRIERAQYLMVATQMTFSQIATHTGFENVFYFSKIFKKITGFSPRQYQLQLDHTNR</sequence>
<gene>
    <name evidence="5" type="ORF">BDD43_5359</name>
</gene>
<dbReference type="RefSeq" id="WP_121201182.1">
    <property type="nucleotide sequence ID" value="NZ_RBKU01000001.1"/>
</dbReference>
<dbReference type="GO" id="GO:0043565">
    <property type="term" value="F:sequence-specific DNA binding"/>
    <property type="evidence" value="ECO:0007669"/>
    <property type="project" value="InterPro"/>
</dbReference>
<keyword evidence="3" id="KW-0804">Transcription</keyword>
<protein>
    <submittedName>
        <fullName evidence="5">Helix-turn-helix protein</fullName>
    </submittedName>
</protein>
<dbReference type="InterPro" id="IPR018060">
    <property type="entry name" value="HTH_AraC"/>
</dbReference>
<dbReference type="PANTHER" id="PTHR43280">
    <property type="entry name" value="ARAC-FAMILY TRANSCRIPTIONAL REGULATOR"/>
    <property type="match status" value="1"/>
</dbReference>
<feature type="domain" description="HTH araC/xylS-type" evidence="4">
    <location>
        <begin position="189"/>
        <end position="287"/>
    </location>
</feature>
<comment type="caution">
    <text evidence="5">The sequence shown here is derived from an EMBL/GenBank/DDBJ whole genome shotgun (WGS) entry which is preliminary data.</text>
</comment>
<dbReference type="InterPro" id="IPR009057">
    <property type="entry name" value="Homeodomain-like_sf"/>
</dbReference>
<name>A0A495J9P4_9SPHI</name>
<evidence type="ECO:0000313" key="5">
    <source>
        <dbReference type="EMBL" id="RKR85102.1"/>
    </source>
</evidence>